<dbReference type="PANTHER" id="PTHR22639">
    <property type="entry name" value="GAG-RELATED PROTEIN"/>
    <property type="match status" value="1"/>
</dbReference>
<organism evidence="2 3">
    <name type="scientific">Xenopus laevis</name>
    <name type="common">African clawed frog</name>
    <dbReference type="NCBI Taxonomy" id="8355"/>
    <lineage>
        <taxon>Eukaryota</taxon>
        <taxon>Metazoa</taxon>
        <taxon>Chordata</taxon>
        <taxon>Craniata</taxon>
        <taxon>Vertebrata</taxon>
        <taxon>Euteleostomi</taxon>
        <taxon>Amphibia</taxon>
        <taxon>Batrachia</taxon>
        <taxon>Anura</taxon>
        <taxon>Pipoidea</taxon>
        <taxon>Pipidae</taxon>
        <taxon>Xenopodinae</taxon>
        <taxon>Xenopus</taxon>
        <taxon>Xenopus</taxon>
    </lineage>
</organism>
<protein>
    <recommendedName>
        <fullName evidence="4">CCHC-type domain-containing protein</fullName>
    </recommendedName>
</protein>
<feature type="region of interest" description="Disordered" evidence="1">
    <location>
        <begin position="324"/>
        <end position="372"/>
    </location>
</feature>
<evidence type="ECO:0008006" key="4">
    <source>
        <dbReference type="Google" id="ProtNLM"/>
    </source>
</evidence>
<evidence type="ECO:0000313" key="2">
    <source>
        <dbReference type="EMBL" id="OCT79750.1"/>
    </source>
</evidence>
<feature type="region of interest" description="Disordered" evidence="1">
    <location>
        <begin position="1"/>
        <end position="21"/>
    </location>
</feature>
<dbReference type="GO" id="GO:0003723">
    <property type="term" value="F:RNA binding"/>
    <property type="evidence" value="ECO:0007669"/>
    <property type="project" value="InterPro"/>
</dbReference>
<dbReference type="GO" id="GO:0003690">
    <property type="term" value="F:double-stranded DNA binding"/>
    <property type="evidence" value="ECO:0007669"/>
    <property type="project" value="InterPro"/>
</dbReference>
<gene>
    <name evidence="2" type="ORF">XELAEV_18026560mg</name>
</gene>
<dbReference type="InterPro" id="IPR042509">
    <property type="entry name" value="ZCCHC3"/>
</dbReference>
<feature type="region of interest" description="Disordered" evidence="1">
    <location>
        <begin position="54"/>
        <end position="88"/>
    </location>
</feature>
<sequence length="372" mass="42200">MGKKLPPTEETGAMNTRARLGSSRCAVSQKAVVGAEKKMAATVKKLNKKVKVLPKEEEVEEVSVESKEEGKLDEVPESSLSGFAASEPPVQHVAELQVSASGASAKEDAILEAETSLCTAKGKLRPPSESCGESSKGNEEKEKLPGKSQREESKRSQAPVNVWERRRLFANMSGVNRSFDGLVFKRRNVVRIKWEGEQDKFPGWRYVARNLRMERFWALYDQKKSTKEWENFKAIPISRPETKNVTIIFKHESVPPEDILVWRMESPNSFFIGRERGVCFYPGQPRQCFKCGSNRHLAINCETKDCPNAWHNIVRDCPNLEREFQEEEEGRGHEEGMELETRVEGVVEPAVPPETRRKERKEKVTEKGVGLW</sequence>
<feature type="compositionally biased region" description="Basic and acidic residues" evidence="1">
    <location>
        <begin position="330"/>
        <end position="345"/>
    </location>
</feature>
<evidence type="ECO:0000313" key="3">
    <source>
        <dbReference type="Proteomes" id="UP000694892"/>
    </source>
</evidence>
<dbReference type="AlphaFoldDB" id="A0A974CWB4"/>
<reference evidence="3" key="1">
    <citation type="journal article" date="2016" name="Nature">
        <title>Genome evolution in the allotetraploid frog Xenopus laevis.</title>
        <authorList>
            <person name="Session A.M."/>
            <person name="Uno Y."/>
            <person name="Kwon T."/>
            <person name="Chapman J.A."/>
            <person name="Toyoda A."/>
            <person name="Takahashi S."/>
            <person name="Fukui A."/>
            <person name="Hikosaka A."/>
            <person name="Suzuki A."/>
            <person name="Kondo M."/>
            <person name="van Heeringen S.J."/>
            <person name="Quigley I."/>
            <person name="Heinz S."/>
            <person name="Ogino H."/>
            <person name="Ochi H."/>
            <person name="Hellsten U."/>
            <person name="Lyons J.B."/>
            <person name="Simakov O."/>
            <person name="Putnam N."/>
            <person name="Stites J."/>
            <person name="Kuroki Y."/>
            <person name="Tanaka T."/>
            <person name="Michiue T."/>
            <person name="Watanabe M."/>
            <person name="Bogdanovic O."/>
            <person name="Lister R."/>
            <person name="Georgiou G."/>
            <person name="Paranjpe S.S."/>
            <person name="van Kruijsbergen I."/>
            <person name="Shu S."/>
            <person name="Carlson J."/>
            <person name="Kinoshita T."/>
            <person name="Ohta Y."/>
            <person name="Mawaribuchi S."/>
            <person name="Jenkins J."/>
            <person name="Grimwood J."/>
            <person name="Schmutz J."/>
            <person name="Mitros T."/>
            <person name="Mozaffari S.V."/>
            <person name="Suzuki Y."/>
            <person name="Haramoto Y."/>
            <person name="Yamamoto T.S."/>
            <person name="Takagi C."/>
            <person name="Heald R."/>
            <person name="Miller K."/>
            <person name="Haudenschild C."/>
            <person name="Kitzman J."/>
            <person name="Nakayama T."/>
            <person name="Izutsu Y."/>
            <person name="Robert J."/>
            <person name="Fortriede J."/>
            <person name="Burns K."/>
            <person name="Lotay V."/>
            <person name="Karimi K."/>
            <person name="Yasuoka Y."/>
            <person name="Dichmann D.S."/>
            <person name="Flajnik M.F."/>
            <person name="Houston D.W."/>
            <person name="Shendure J."/>
            <person name="DuPasquier L."/>
            <person name="Vize P.D."/>
            <person name="Zorn A.M."/>
            <person name="Ito M."/>
            <person name="Marcotte E.M."/>
            <person name="Wallingford J.B."/>
            <person name="Ito Y."/>
            <person name="Asashima M."/>
            <person name="Ueno N."/>
            <person name="Matsuda Y."/>
            <person name="Veenstra G.J."/>
            <person name="Fujiyama A."/>
            <person name="Harland R.M."/>
            <person name="Taira M."/>
            <person name="Rokhsar D.S."/>
        </authorList>
    </citation>
    <scope>NUCLEOTIDE SEQUENCE [LARGE SCALE GENOMIC DNA]</scope>
    <source>
        <strain evidence="3">J</strain>
    </source>
</reference>
<dbReference type="EMBL" id="CM004474">
    <property type="protein sequence ID" value="OCT79750.1"/>
    <property type="molecule type" value="Genomic_DNA"/>
</dbReference>
<feature type="compositionally biased region" description="Basic and acidic residues" evidence="1">
    <location>
        <begin position="136"/>
        <end position="155"/>
    </location>
</feature>
<feature type="compositionally biased region" description="Basic and acidic residues" evidence="1">
    <location>
        <begin position="64"/>
        <end position="74"/>
    </location>
</feature>
<evidence type="ECO:0000256" key="1">
    <source>
        <dbReference type="SAM" id="MobiDB-lite"/>
    </source>
</evidence>
<dbReference type="GO" id="GO:0002218">
    <property type="term" value="P:activation of innate immune response"/>
    <property type="evidence" value="ECO:0007669"/>
    <property type="project" value="InterPro"/>
</dbReference>
<name>A0A974CWB4_XENLA</name>
<proteinExistence type="predicted"/>
<dbReference type="Proteomes" id="UP000694892">
    <property type="component" value="Chromosome 5L"/>
</dbReference>
<dbReference type="PANTHER" id="PTHR22639:SF10">
    <property type="match status" value="1"/>
</dbReference>
<accession>A0A974CWB4</accession>
<feature type="region of interest" description="Disordered" evidence="1">
    <location>
        <begin position="121"/>
        <end position="157"/>
    </location>
</feature>
<feature type="compositionally biased region" description="Basic and acidic residues" evidence="1">
    <location>
        <begin position="354"/>
        <end position="366"/>
    </location>
</feature>